<name>A0ACB9G020_9ASTR</name>
<comment type="caution">
    <text evidence="1">The sequence shown here is derived from an EMBL/GenBank/DDBJ whole genome shotgun (WGS) entry which is preliminary data.</text>
</comment>
<organism evidence="1 2">
    <name type="scientific">Smallanthus sonchifolius</name>
    <dbReference type="NCBI Taxonomy" id="185202"/>
    <lineage>
        <taxon>Eukaryota</taxon>
        <taxon>Viridiplantae</taxon>
        <taxon>Streptophyta</taxon>
        <taxon>Embryophyta</taxon>
        <taxon>Tracheophyta</taxon>
        <taxon>Spermatophyta</taxon>
        <taxon>Magnoliopsida</taxon>
        <taxon>eudicotyledons</taxon>
        <taxon>Gunneridae</taxon>
        <taxon>Pentapetalae</taxon>
        <taxon>asterids</taxon>
        <taxon>campanulids</taxon>
        <taxon>Asterales</taxon>
        <taxon>Asteraceae</taxon>
        <taxon>Asteroideae</taxon>
        <taxon>Heliantheae alliance</taxon>
        <taxon>Millerieae</taxon>
        <taxon>Smallanthus</taxon>
    </lineage>
</organism>
<reference evidence="2" key="1">
    <citation type="journal article" date="2022" name="Mol. Ecol. Resour.">
        <title>The genomes of chicory, endive, great burdock and yacon provide insights into Asteraceae palaeo-polyploidization history and plant inulin production.</title>
        <authorList>
            <person name="Fan W."/>
            <person name="Wang S."/>
            <person name="Wang H."/>
            <person name="Wang A."/>
            <person name="Jiang F."/>
            <person name="Liu H."/>
            <person name="Zhao H."/>
            <person name="Xu D."/>
            <person name="Zhang Y."/>
        </authorList>
    </citation>
    <scope>NUCLEOTIDE SEQUENCE [LARGE SCALE GENOMIC DNA]</scope>
    <source>
        <strain evidence="2">cv. Yunnan</strain>
    </source>
</reference>
<evidence type="ECO:0000313" key="1">
    <source>
        <dbReference type="EMBL" id="KAI3776548.1"/>
    </source>
</evidence>
<dbReference type="Proteomes" id="UP001056120">
    <property type="component" value="Linkage Group LG15"/>
</dbReference>
<proteinExistence type="predicted"/>
<keyword evidence="2" id="KW-1185">Reference proteome</keyword>
<accession>A0ACB9G020</accession>
<dbReference type="EMBL" id="CM042032">
    <property type="protein sequence ID" value="KAI3776548.1"/>
    <property type="molecule type" value="Genomic_DNA"/>
</dbReference>
<gene>
    <name evidence="1" type="ORF">L1987_46334</name>
</gene>
<reference evidence="1 2" key="2">
    <citation type="journal article" date="2022" name="Mol. Ecol. Resour.">
        <title>The genomes of chicory, endive, great burdock and yacon provide insights into Asteraceae paleo-polyploidization history and plant inulin production.</title>
        <authorList>
            <person name="Fan W."/>
            <person name="Wang S."/>
            <person name="Wang H."/>
            <person name="Wang A."/>
            <person name="Jiang F."/>
            <person name="Liu H."/>
            <person name="Zhao H."/>
            <person name="Xu D."/>
            <person name="Zhang Y."/>
        </authorList>
    </citation>
    <scope>NUCLEOTIDE SEQUENCE [LARGE SCALE GENOMIC DNA]</scope>
    <source>
        <strain evidence="2">cv. Yunnan</strain>
        <tissue evidence="1">Leaves</tissue>
    </source>
</reference>
<evidence type="ECO:0000313" key="2">
    <source>
        <dbReference type="Proteomes" id="UP001056120"/>
    </source>
</evidence>
<sequence>MLFGSFLSLGNVALIKMLPSYYQHVCRYESSFLTKFFGVHCDKPVGGIKKVIISVICCQALLGSFTNIPQDLFIAEPKHVTEPNREMETPIELPVAELKWDNGTQ</sequence>
<protein>
    <submittedName>
        <fullName evidence="1">Uncharacterized protein</fullName>
    </submittedName>
</protein>